<dbReference type="GO" id="GO:0005868">
    <property type="term" value="C:cytoplasmic dynein complex"/>
    <property type="evidence" value="ECO:0007669"/>
    <property type="project" value="TreeGrafter"/>
</dbReference>
<organism evidence="6 7">
    <name type="scientific">Blepharisma stoltei</name>
    <dbReference type="NCBI Taxonomy" id="1481888"/>
    <lineage>
        <taxon>Eukaryota</taxon>
        <taxon>Sar</taxon>
        <taxon>Alveolata</taxon>
        <taxon>Ciliophora</taxon>
        <taxon>Postciliodesmatophora</taxon>
        <taxon>Heterotrichea</taxon>
        <taxon>Heterotrichida</taxon>
        <taxon>Blepharismidae</taxon>
        <taxon>Blepharisma</taxon>
    </lineage>
</organism>
<gene>
    <name evidence="6" type="ORF">BSTOLATCC_MIC39478</name>
</gene>
<dbReference type="GO" id="GO:0010970">
    <property type="term" value="P:transport along microtubule"/>
    <property type="evidence" value="ECO:0007669"/>
    <property type="project" value="TreeGrafter"/>
</dbReference>
<dbReference type="InterPro" id="IPR050687">
    <property type="entry name" value="Dynein_IC"/>
</dbReference>
<dbReference type="InterPro" id="IPR015943">
    <property type="entry name" value="WD40/YVTN_repeat-like_dom_sf"/>
</dbReference>
<comment type="caution">
    <text evidence="6">The sequence shown here is derived from an EMBL/GenBank/DDBJ whole genome shotgun (WGS) entry which is preliminary data.</text>
</comment>
<dbReference type="Pfam" id="PF00400">
    <property type="entry name" value="WD40"/>
    <property type="match status" value="1"/>
</dbReference>
<dbReference type="InterPro" id="IPR001680">
    <property type="entry name" value="WD40_rpt"/>
</dbReference>
<dbReference type="GO" id="GO:0045503">
    <property type="term" value="F:dynein light chain binding"/>
    <property type="evidence" value="ECO:0007669"/>
    <property type="project" value="TreeGrafter"/>
</dbReference>
<evidence type="ECO:0000256" key="2">
    <source>
        <dbReference type="ARBA" id="ARBA00022490"/>
    </source>
</evidence>
<name>A0AAU9JN55_9CILI</name>
<reference evidence="6" key="1">
    <citation type="submission" date="2021-09" db="EMBL/GenBank/DDBJ databases">
        <authorList>
            <consortium name="AG Swart"/>
            <person name="Singh M."/>
            <person name="Singh A."/>
            <person name="Seah K."/>
            <person name="Emmerich C."/>
        </authorList>
    </citation>
    <scope>NUCLEOTIDE SEQUENCE</scope>
    <source>
        <strain evidence="6">ATCC30299</strain>
    </source>
</reference>
<dbReference type="SMART" id="SM00320">
    <property type="entry name" value="WD40"/>
    <property type="match status" value="5"/>
</dbReference>
<keyword evidence="3" id="KW-0853">WD repeat</keyword>
<dbReference type="GO" id="GO:0005737">
    <property type="term" value="C:cytoplasm"/>
    <property type="evidence" value="ECO:0007669"/>
    <property type="project" value="UniProtKB-SubCell"/>
</dbReference>
<feature type="region of interest" description="Disordered" evidence="5">
    <location>
        <begin position="1"/>
        <end position="94"/>
    </location>
</feature>
<sequence length="560" mass="63313">MSEETKNFKDSIKASKEERERKLKELRERKAKRDSLDAASKNPFPSPLTDNRTTIVSTIDSTGSKEKSSIDPPPNPFEPHKPILAIKSSVSSISVPPKTKVISYEREIQAEIASESDEEEEARITEDFDPRVRKMSTHIEKNEPVEEAPKNVEPEIQEIEPEELEKILVSTDFSDFVQRSTKLMIESLEEEFDIMQNFILSSKSDDTNDQKGKIKIIGSLTFTEEERCISALEWSPQYEDLILAAYTKTETTSQKLPYGLVQLWSIENEKSPKHVLTCQGSVTQSQFYPNDPNTILAGTYSGQVLLWDLRVKGVPVQRSPSLSKGHNFPIIGLKISEGEHSNNIISMSSDGRICIWTMNMLHSPAETFETKGKVDFSANCVDFSKEEPYNYLIGTEDGNIIQGPLQGQMLSERQDLIQAHCAPVTRVQYHPDYESGLILSSSVDWTVKLFKEAKPEPILIIEPYDDYVYDTKWSPVHPCMFASADGDGNLDVWDLSRNTETPFVRQKTGERALNKLNFDKSGNKIAAGSSNSVIHIMQLDKDYVHPRIDDWNKLIKTLGI</sequence>
<comment type="subcellular location">
    <subcellularLocation>
        <location evidence="1">Cytoplasm</location>
    </subcellularLocation>
</comment>
<evidence type="ECO:0000256" key="4">
    <source>
        <dbReference type="ARBA" id="ARBA00022737"/>
    </source>
</evidence>
<evidence type="ECO:0000313" key="7">
    <source>
        <dbReference type="Proteomes" id="UP001162131"/>
    </source>
</evidence>
<dbReference type="AlphaFoldDB" id="A0AAU9JN55"/>
<keyword evidence="7" id="KW-1185">Reference proteome</keyword>
<dbReference type="PANTHER" id="PTHR12442:SF22">
    <property type="entry name" value="CYTOPLASMIC DYNEIN 1 INTERMEDIATE CHAIN-RELATED"/>
    <property type="match status" value="1"/>
</dbReference>
<evidence type="ECO:0000256" key="3">
    <source>
        <dbReference type="ARBA" id="ARBA00022574"/>
    </source>
</evidence>
<dbReference type="Proteomes" id="UP001162131">
    <property type="component" value="Unassembled WGS sequence"/>
</dbReference>
<feature type="compositionally biased region" description="Polar residues" evidence="5">
    <location>
        <begin position="48"/>
        <end position="62"/>
    </location>
</feature>
<keyword evidence="2" id="KW-0963">Cytoplasm</keyword>
<dbReference type="SUPFAM" id="SSF50978">
    <property type="entry name" value="WD40 repeat-like"/>
    <property type="match status" value="1"/>
</dbReference>
<dbReference type="Gene3D" id="2.130.10.10">
    <property type="entry name" value="YVTN repeat-like/Quinoprotein amine dehydrogenase"/>
    <property type="match status" value="2"/>
</dbReference>
<dbReference type="InterPro" id="IPR036322">
    <property type="entry name" value="WD40_repeat_dom_sf"/>
</dbReference>
<dbReference type="GO" id="GO:0045504">
    <property type="term" value="F:dynein heavy chain binding"/>
    <property type="evidence" value="ECO:0007669"/>
    <property type="project" value="TreeGrafter"/>
</dbReference>
<keyword evidence="4" id="KW-0677">Repeat</keyword>
<evidence type="ECO:0000313" key="6">
    <source>
        <dbReference type="EMBL" id="CAG9325682.1"/>
    </source>
</evidence>
<evidence type="ECO:0000256" key="1">
    <source>
        <dbReference type="ARBA" id="ARBA00004496"/>
    </source>
</evidence>
<proteinExistence type="predicted"/>
<dbReference type="PANTHER" id="PTHR12442">
    <property type="entry name" value="DYNEIN INTERMEDIATE CHAIN"/>
    <property type="match status" value="1"/>
</dbReference>
<dbReference type="EMBL" id="CAJZBQ010000039">
    <property type="protein sequence ID" value="CAG9325682.1"/>
    <property type="molecule type" value="Genomic_DNA"/>
</dbReference>
<feature type="compositionally biased region" description="Basic and acidic residues" evidence="5">
    <location>
        <begin position="1"/>
        <end position="36"/>
    </location>
</feature>
<accession>A0AAU9JN55</accession>
<protein>
    <submittedName>
        <fullName evidence="6">Uncharacterized protein</fullName>
    </submittedName>
</protein>
<evidence type="ECO:0000256" key="5">
    <source>
        <dbReference type="SAM" id="MobiDB-lite"/>
    </source>
</evidence>